<dbReference type="NCBIfam" id="NF011100">
    <property type="entry name" value="PRK14527.1"/>
    <property type="match status" value="1"/>
</dbReference>
<dbReference type="InterPro" id="IPR036193">
    <property type="entry name" value="ADK_active_lid_dom_sf"/>
</dbReference>
<dbReference type="NCBIfam" id="NF001381">
    <property type="entry name" value="PRK00279.1-3"/>
    <property type="match status" value="1"/>
</dbReference>
<dbReference type="GO" id="GO:0004017">
    <property type="term" value="F:AMP kinase activity"/>
    <property type="evidence" value="ECO:0007669"/>
    <property type="project" value="InterPro"/>
</dbReference>
<reference evidence="5" key="1">
    <citation type="journal article" date="2015" name="Nature">
        <title>Complex archaea that bridge the gap between prokaryotes and eukaryotes.</title>
        <authorList>
            <person name="Spang A."/>
            <person name="Saw J.H."/>
            <person name="Jorgensen S.L."/>
            <person name="Zaremba-Niedzwiedzka K."/>
            <person name="Martijn J."/>
            <person name="Lind A.E."/>
            <person name="van Eijk R."/>
            <person name="Schleper C."/>
            <person name="Guy L."/>
            <person name="Ettema T.J."/>
        </authorList>
    </citation>
    <scope>NUCLEOTIDE SEQUENCE</scope>
</reference>
<dbReference type="AlphaFoldDB" id="A0A0F9SD36"/>
<dbReference type="InterPro" id="IPR000850">
    <property type="entry name" value="Adenylat/UMP-CMP_kin"/>
</dbReference>
<gene>
    <name evidence="5" type="ORF">LCGC14_0486410</name>
</gene>
<dbReference type="FunFam" id="3.40.50.300:FF:000106">
    <property type="entry name" value="Adenylate kinase mitochondrial"/>
    <property type="match status" value="1"/>
</dbReference>
<dbReference type="InterPro" id="IPR027417">
    <property type="entry name" value="P-loop_NTPase"/>
</dbReference>
<protein>
    <recommendedName>
        <fullName evidence="4">Adenylate kinase active site lid domain-containing protein</fullName>
    </recommendedName>
</protein>
<accession>A0A0F9SD36</accession>
<dbReference type="PANTHER" id="PTHR23359">
    <property type="entry name" value="NUCLEOTIDE KINASE"/>
    <property type="match status" value="1"/>
</dbReference>
<dbReference type="PROSITE" id="PS00113">
    <property type="entry name" value="ADENYLATE_KINASE"/>
    <property type="match status" value="1"/>
</dbReference>
<evidence type="ECO:0000313" key="5">
    <source>
        <dbReference type="EMBL" id="KKN64944.1"/>
    </source>
</evidence>
<dbReference type="EMBL" id="LAZR01000539">
    <property type="protein sequence ID" value="KKN64944.1"/>
    <property type="molecule type" value="Genomic_DNA"/>
</dbReference>
<feature type="domain" description="Adenylate kinase active site lid" evidence="4">
    <location>
        <begin position="120"/>
        <end position="157"/>
    </location>
</feature>
<keyword evidence="3" id="KW-0418">Kinase</keyword>
<dbReference type="PRINTS" id="PR00094">
    <property type="entry name" value="ADENYLTKNASE"/>
</dbReference>
<organism evidence="5">
    <name type="scientific">marine sediment metagenome</name>
    <dbReference type="NCBI Taxonomy" id="412755"/>
    <lineage>
        <taxon>unclassified sequences</taxon>
        <taxon>metagenomes</taxon>
        <taxon>ecological metagenomes</taxon>
    </lineage>
</organism>
<evidence type="ECO:0000256" key="1">
    <source>
        <dbReference type="ARBA" id="ARBA00022679"/>
    </source>
</evidence>
<dbReference type="InterPro" id="IPR033690">
    <property type="entry name" value="Adenylat_kinase_CS"/>
</dbReference>
<proteinExistence type="inferred from homology"/>
<comment type="caution">
    <text evidence="5">The sequence shown here is derived from an EMBL/GenBank/DDBJ whole genome shotgun (WGS) entry which is preliminary data.</text>
</comment>
<dbReference type="NCBIfam" id="TIGR01351">
    <property type="entry name" value="adk"/>
    <property type="match status" value="1"/>
</dbReference>
<evidence type="ECO:0000256" key="3">
    <source>
        <dbReference type="ARBA" id="ARBA00022777"/>
    </source>
</evidence>
<dbReference type="CDD" id="cd01428">
    <property type="entry name" value="ADK"/>
    <property type="match status" value="1"/>
</dbReference>
<keyword evidence="2" id="KW-0547">Nucleotide-binding</keyword>
<dbReference type="SUPFAM" id="SSF57774">
    <property type="entry name" value="Microbial and mitochondrial ADK, insert 'zinc finger' domain"/>
    <property type="match status" value="1"/>
</dbReference>
<sequence length="215" mass="22947">MGPPGAGKGTQAKRLIEKFGMVHLSSGDIFRAERAGGSDLGRQMADYMDAGQLVPDDVVVPMMAKAIAAQAGGLMLDGFPRTVAQAEALDKQLAEADKPLDAVVVITVDDDAIVQRITGRRSCPECGKAFHVTFMPSQRGEFCDVCAGEVALTQRADDTDQVVRDRLTAYKAQTQPVIAYYRRRGARVLDVDGSMSPEAVTDAISEALRAVCSQG</sequence>
<dbReference type="Pfam" id="PF05191">
    <property type="entry name" value="ADK_lid"/>
    <property type="match status" value="1"/>
</dbReference>
<dbReference type="GO" id="GO:0005524">
    <property type="term" value="F:ATP binding"/>
    <property type="evidence" value="ECO:0007669"/>
    <property type="project" value="InterPro"/>
</dbReference>
<dbReference type="InterPro" id="IPR006259">
    <property type="entry name" value="Adenyl_kin_sub"/>
</dbReference>
<evidence type="ECO:0000259" key="4">
    <source>
        <dbReference type="Pfam" id="PF05191"/>
    </source>
</evidence>
<name>A0A0F9SD36_9ZZZZ</name>
<dbReference type="InterPro" id="IPR007862">
    <property type="entry name" value="Adenylate_kinase_lid-dom"/>
</dbReference>
<dbReference type="Gene3D" id="3.40.50.300">
    <property type="entry name" value="P-loop containing nucleotide triphosphate hydrolases"/>
    <property type="match status" value="1"/>
</dbReference>
<evidence type="ECO:0000256" key="2">
    <source>
        <dbReference type="ARBA" id="ARBA00022741"/>
    </source>
</evidence>
<keyword evidence="1" id="KW-0808">Transferase</keyword>
<dbReference type="HAMAP" id="MF_00235">
    <property type="entry name" value="Adenylate_kinase_Adk"/>
    <property type="match status" value="1"/>
</dbReference>
<dbReference type="SUPFAM" id="SSF52540">
    <property type="entry name" value="P-loop containing nucleoside triphosphate hydrolases"/>
    <property type="match status" value="1"/>
</dbReference>
<dbReference type="Pfam" id="PF00406">
    <property type="entry name" value="ADK"/>
    <property type="match status" value="1"/>
</dbReference>